<proteinExistence type="predicted"/>
<feature type="region of interest" description="Disordered" evidence="2">
    <location>
        <begin position="304"/>
        <end position="332"/>
    </location>
</feature>
<accession>A0ABD0SQQ1</accession>
<dbReference type="EMBL" id="JBEDNZ010000017">
    <property type="protein sequence ID" value="KAL0821961.1"/>
    <property type="molecule type" value="Genomic_DNA"/>
</dbReference>
<gene>
    <name evidence="3" type="ORF">ABMA28_005349</name>
</gene>
<organism evidence="3 4">
    <name type="scientific">Loxostege sticticalis</name>
    <name type="common">Beet webworm moth</name>
    <dbReference type="NCBI Taxonomy" id="481309"/>
    <lineage>
        <taxon>Eukaryota</taxon>
        <taxon>Metazoa</taxon>
        <taxon>Ecdysozoa</taxon>
        <taxon>Arthropoda</taxon>
        <taxon>Hexapoda</taxon>
        <taxon>Insecta</taxon>
        <taxon>Pterygota</taxon>
        <taxon>Neoptera</taxon>
        <taxon>Endopterygota</taxon>
        <taxon>Lepidoptera</taxon>
        <taxon>Glossata</taxon>
        <taxon>Ditrysia</taxon>
        <taxon>Pyraloidea</taxon>
        <taxon>Crambidae</taxon>
        <taxon>Pyraustinae</taxon>
        <taxon>Loxostege</taxon>
    </lineage>
</organism>
<evidence type="ECO:0000313" key="4">
    <source>
        <dbReference type="Proteomes" id="UP001549921"/>
    </source>
</evidence>
<dbReference type="AlphaFoldDB" id="A0ABD0SQQ1"/>
<evidence type="ECO:0000256" key="1">
    <source>
        <dbReference type="SAM" id="Coils"/>
    </source>
</evidence>
<feature type="compositionally biased region" description="Basic and acidic residues" evidence="2">
    <location>
        <begin position="314"/>
        <end position="323"/>
    </location>
</feature>
<comment type="caution">
    <text evidence="3">The sequence shown here is derived from an EMBL/GenBank/DDBJ whole genome shotgun (WGS) entry which is preliminary data.</text>
</comment>
<dbReference type="Proteomes" id="UP001549921">
    <property type="component" value="Unassembled WGS sequence"/>
</dbReference>
<keyword evidence="1" id="KW-0175">Coiled coil</keyword>
<protein>
    <submittedName>
        <fullName evidence="3">Uncharacterized protein</fullName>
    </submittedName>
</protein>
<evidence type="ECO:0000256" key="2">
    <source>
        <dbReference type="SAM" id="MobiDB-lite"/>
    </source>
</evidence>
<feature type="coiled-coil region" evidence="1">
    <location>
        <begin position="125"/>
        <end position="162"/>
    </location>
</feature>
<reference evidence="3 4" key="1">
    <citation type="submission" date="2024-06" db="EMBL/GenBank/DDBJ databases">
        <title>A chromosome-level genome assembly of beet webworm, Loxostege sticticalis.</title>
        <authorList>
            <person name="Zhang Y."/>
        </authorList>
    </citation>
    <scope>NUCLEOTIDE SEQUENCE [LARGE SCALE GENOMIC DNA]</scope>
    <source>
        <strain evidence="3">AQ028</strain>
        <tissue evidence="3">Male pupae</tissue>
    </source>
</reference>
<feature type="region of interest" description="Disordered" evidence="2">
    <location>
        <begin position="21"/>
        <end position="43"/>
    </location>
</feature>
<name>A0ABD0SQQ1_LOXSC</name>
<evidence type="ECO:0000313" key="3">
    <source>
        <dbReference type="EMBL" id="KAL0821961.1"/>
    </source>
</evidence>
<sequence length="343" mass="39762">MSHKAELERTWSCQPCGNVTRRTRNDNTPTRQQFEQNLNDPDMSIDLLTNDDQEASTSTQPPKDTPTTHNFTMDDLSKLLDIKLENNKKSIIIDLKTTIESEINKAISKLRQEITQHTIILKNDQEKIKNDIHNINQKIKKLELENEELKKQMQEIRKHDHTSNSEKVVDNYKKIVLYGLKEYHQETEYDLHSRIINIFHEILDINITGYLEEVTRIGKFRPRQQRPIVIELISKRCTKYILQNAKQFRNTGLAICEHLDQQSLQTRKKLREGLILARKRGHHAIIRNNALIVNGSVVQTQAATTTNNCNESSKSIEPERDAENTSYATNTSSYNFQPASGYL</sequence>